<feature type="compositionally biased region" description="Polar residues" evidence="1">
    <location>
        <begin position="35"/>
        <end position="47"/>
    </location>
</feature>
<proteinExistence type="predicted"/>
<feature type="region of interest" description="Disordered" evidence="1">
    <location>
        <begin position="28"/>
        <end position="47"/>
    </location>
</feature>
<evidence type="ECO:0000256" key="1">
    <source>
        <dbReference type="SAM" id="MobiDB-lite"/>
    </source>
</evidence>
<dbReference type="InterPro" id="IPR017901">
    <property type="entry name" value="C-CAP_CF_C-like"/>
</dbReference>
<sequence>MYHELKSKFQESREALFPKKKFAFGAKAARANRKTPTMDNGHKSTVTTEKVNLEQQQHRLKLSEPPPKYSFSDLADRPDLRLPARGEPEEALLGQSIYLSNLEHCVIYIEGVAG</sequence>
<name>A0A3P7NQF2_DIBLA</name>
<feature type="region of interest" description="Disordered" evidence="1">
    <location>
        <begin position="55"/>
        <end position="82"/>
    </location>
</feature>
<reference evidence="3 4" key="1">
    <citation type="submission" date="2018-11" db="EMBL/GenBank/DDBJ databases">
        <authorList>
            <consortium name="Pathogen Informatics"/>
        </authorList>
    </citation>
    <scope>NUCLEOTIDE SEQUENCE [LARGE SCALE GENOMIC DNA]</scope>
</reference>
<keyword evidence="4" id="KW-1185">Reference proteome</keyword>
<gene>
    <name evidence="3" type="ORF">DILT_LOCUS19514</name>
</gene>
<evidence type="ECO:0000259" key="2">
    <source>
        <dbReference type="PROSITE" id="PS51329"/>
    </source>
</evidence>
<dbReference type="Proteomes" id="UP000281553">
    <property type="component" value="Unassembled WGS sequence"/>
</dbReference>
<evidence type="ECO:0000313" key="3">
    <source>
        <dbReference type="EMBL" id="VDN45075.1"/>
    </source>
</evidence>
<protein>
    <recommendedName>
        <fullName evidence="2">C-CAP/cofactor C-like domain-containing protein</fullName>
    </recommendedName>
</protein>
<organism evidence="3 4">
    <name type="scientific">Dibothriocephalus latus</name>
    <name type="common">Fish tapeworm</name>
    <name type="synonym">Diphyllobothrium latum</name>
    <dbReference type="NCBI Taxonomy" id="60516"/>
    <lineage>
        <taxon>Eukaryota</taxon>
        <taxon>Metazoa</taxon>
        <taxon>Spiralia</taxon>
        <taxon>Lophotrochozoa</taxon>
        <taxon>Platyhelminthes</taxon>
        <taxon>Cestoda</taxon>
        <taxon>Eucestoda</taxon>
        <taxon>Diphyllobothriidea</taxon>
        <taxon>Diphyllobothriidae</taxon>
        <taxon>Dibothriocephalus</taxon>
    </lineage>
</organism>
<dbReference type="EMBL" id="UYRU01114492">
    <property type="protein sequence ID" value="VDN45075.1"/>
    <property type="molecule type" value="Genomic_DNA"/>
</dbReference>
<dbReference type="OrthoDB" id="194775at2759"/>
<feature type="non-terminal residue" evidence="3">
    <location>
        <position position="114"/>
    </location>
</feature>
<feature type="domain" description="C-CAP/cofactor C-like" evidence="2">
    <location>
        <begin position="66"/>
        <end position="114"/>
    </location>
</feature>
<dbReference type="AlphaFoldDB" id="A0A3P7NQF2"/>
<evidence type="ECO:0000313" key="4">
    <source>
        <dbReference type="Proteomes" id="UP000281553"/>
    </source>
</evidence>
<dbReference type="PROSITE" id="PS51329">
    <property type="entry name" value="C_CAP_COFACTOR_C"/>
    <property type="match status" value="1"/>
</dbReference>
<accession>A0A3P7NQF2</accession>